<dbReference type="Proteomes" id="UP001592530">
    <property type="component" value="Unassembled WGS sequence"/>
</dbReference>
<keyword evidence="1" id="KW-0472">Membrane</keyword>
<keyword evidence="1" id="KW-0812">Transmembrane</keyword>
<keyword evidence="1" id="KW-1133">Transmembrane helix</keyword>
<evidence type="ECO:0000313" key="2">
    <source>
        <dbReference type="EMBL" id="MFC1435314.1"/>
    </source>
</evidence>
<comment type="caution">
    <text evidence="2">The sequence shown here is derived from an EMBL/GenBank/DDBJ whole genome shotgun (WGS) entry which is preliminary data.</text>
</comment>
<dbReference type="EMBL" id="JBHEZY010000018">
    <property type="protein sequence ID" value="MFC1435314.1"/>
    <property type="molecule type" value="Genomic_DNA"/>
</dbReference>
<feature type="transmembrane region" description="Helical" evidence="1">
    <location>
        <begin position="90"/>
        <end position="116"/>
    </location>
</feature>
<sequence>MSGKKSFGSWIASQFAEASKLIVLGIAAEILKDPVLKVWATYRPQLLSWYRGQVRPLLEAPKDPLGHLAHSVLLAAWRALAATIDAFYLILAWALTTATLIAGCLIFVLIVHDGFARISEAKRRKRYWTETAIRFPARSR</sequence>
<gene>
    <name evidence="2" type="ORF">ACEZDB_32210</name>
</gene>
<reference evidence="2 3" key="1">
    <citation type="submission" date="2024-09" db="EMBL/GenBank/DDBJ databases">
        <authorList>
            <person name="Lee S.D."/>
        </authorList>
    </citation>
    <scope>NUCLEOTIDE SEQUENCE [LARGE SCALE GENOMIC DNA]</scope>
    <source>
        <strain evidence="2 3">N1-3</strain>
    </source>
</reference>
<protein>
    <submittedName>
        <fullName evidence="2">Uncharacterized protein</fullName>
    </submittedName>
</protein>
<organism evidence="2 3">
    <name type="scientific">Streptacidiphilus alkalitolerans</name>
    <dbReference type="NCBI Taxonomy" id="3342712"/>
    <lineage>
        <taxon>Bacteria</taxon>
        <taxon>Bacillati</taxon>
        <taxon>Actinomycetota</taxon>
        <taxon>Actinomycetes</taxon>
        <taxon>Kitasatosporales</taxon>
        <taxon>Streptomycetaceae</taxon>
        <taxon>Streptacidiphilus</taxon>
    </lineage>
</organism>
<proteinExistence type="predicted"/>
<evidence type="ECO:0000313" key="3">
    <source>
        <dbReference type="Proteomes" id="UP001592530"/>
    </source>
</evidence>
<evidence type="ECO:0000256" key="1">
    <source>
        <dbReference type="SAM" id="Phobius"/>
    </source>
</evidence>
<dbReference type="RefSeq" id="WP_380558245.1">
    <property type="nucleotide sequence ID" value="NZ_JBHEZY010000018.1"/>
</dbReference>
<accession>A0ABV6XBJ4</accession>
<name>A0ABV6XBJ4_9ACTN</name>